<proteinExistence type="inferred from homology"/>
<keyword evidence="5" id="KW-0408">Iron</keyword>
<evidence type="ECO:0000256" key="2">
    <source>
        <dbReference type="ARBA" id="ARBA00022723"/>
    </source>
</evidence>
<dbReference type="Gene3D" id="3.60.130.10">
    <property type="entry name" value="Clavaminate synthase-like"/>
    <property type="match status" value="1"/>
</dbReference>
<gene>
    <name evidence="7" type="ORF">E3Q17_03710</name>
</gene>
<dbReference type="EMBL" id="SPRH01000058">
    <property type="protein sequence ID" value="TIB96713.1"/>
    <property type="molecule type" value="Genomic_DNA"/>
</dbReference>
<dbReference type="PANTHER" id="PTHR30468">
    <property type="entry name" value="ALPHA-KETOGLUTARATE-DEPENDENT SULFONATE DIOXYGENASE"/>
    <property type="match status" value="1"/>
</dbReference>
<name>A0A4T0NIB8_9BASI</name>
<dbReference type="GO" id="GO:0016706">
    <property type="term" value="F:2-oxoglutarate-dependent dioxygenase activity"/>
    <property type="evidence" value="ECO:0007669"/>
    <property type="project" value="TreeGrafter"/>
</dbReference>
<dbReference type="Proteomes" id="UP000307169">
    <property type="component" value="Unassembled WGS sequence"/>
</dbReference>
<evidence type="ECO:0000256" key="1">
    <source>
        <dbReference type="ARBA" id="ARBA00005896"/>
    </source>
</evidence>
<feature type="domain" description="TauD/TfdA-like" evidence="6">
    <location>
        <begin position="80"/>
        <end position="358"/>
    </location>
</feature>
<comment type="caution">
    <text evidence="7">The sequence shown here is derived from an EMBL/GenBank/DDBJ whole genome shotgun (WGS) entry which is preliminary data.</text>
</comment>
<dbReference type="Pfam" id="PF02668">
    <property type="entry name" value="TauD"/>
    <property type="match status" value="1"/>
</dbReference>
<protein>
    <submittedName>
        <fullName evidence="7">TauD-domain-containing protein</fullName>
    </submittedName>
</protein>
<evidence type="ECO:0000313" key="8">
    <source>
        <dbReference type="Proteomes" id="UP000307169"/>
    </source>
</evidence>
<dbReference type="InterPro" id="IPR042098">
    <property type="entry name" value="TauD-like_sf"/>
</dbReference>
<evidence type="ECO:0000259" key="6">
    <source>
        <dbReference type="Pfam" id="PF02668"/>
    </source>
</evidence>
<organism evidence="7 8">
    <name type="scientific">Wallemia mellicola</name>
    <dbReference type="NCBI Taxonomy" id="1708541"/>
    <lineage>
        <taxon>Eukaryota</taxon>
        <taxon>Fungi</taxon>
        <taxon>Dikarya</taxon>
        <taxon>Basidiomycota</taxon>
        <taxon>Wallemiomycotina</taxon>
        <taxon>Wallemiomycetes</taxon>
        <taxon>Wallemiales</taxon>
        <taxon>Wallemiaceae</taxon>
        <taxon>Wallemia</taxon>
    </lineage>
</organism>
<sequence>MTTITTLQSASAYQPKTQDYPNVGSANVDPNYPYNHLKPAYPDLKWEPYSETPFEHHNKGHLADKNKKDLFSVTSKIDNIEPAIGTEVTFQEGKNLFTLNEAQLNDLALLAAERGILIFRNQPVDPKKALEFGRYFSPVLHKHPVSPQARAAAEDPDLENLHIIYADKYKKPNTGAFTPTENFHSDITYELQPPTATFLQVITAPPTGGDTVFSSAYAAYDSFSPSLQAYLETLYAVHSGVNQAKGAEAAGHPIRRPPVEHIHPLVRVHPVTGWKALYVQPGFSRALLAKQGDNFVSLPKHENDHVLNLLYRQVADQVDAQVRVRWGSGDVVIFENSVTAHSAIFNSFPNQRHAFRVTPQGERPRSIEEHNKLFPENPARSRIQDIEKAEGITSEISSINLNQAKGYSD</sequence>
<dbReference type="AlphaFoldDB" id="A0A4T0NIB8"/>
<dbReference type="InterPro" id="IPR051323">
    <property type="entry name" value="AtsK-like"/>
</dbReference>
<evidence type="ECO:0000313" key="7">
    <source>
        <dbReference type="EMBL" id="TIB96713.1"/>
    </source>
</evidence>
<reference evidence="7 8" key="1">
    <citation type="submission" date="2019-03" db="EMBL/GenBank/DDBJ databases">
        <title>Sequencing 25 genomes of Wallemia mellicola.</title>
        <authorList>
            <person name="Gostincar C."/>
        </authorList>
    </citation>
    <scope>NUCLEOTIDE SEQUENCE [LARGE SCALE GENOMIC DNA]</scope>
    <source>
        <strain evidence="7 8">EXF-1262</strain>
    </source>
</reference>
<dbReference type="InterPro" id="IPR003819">
    <property type="entry name" value="TauD/TfdA-like"/>
</dbReference>
<evidence type="ECO:0000256" key="3">
    <source>
        <dbReference type="ARBA" id="ARBA00022964"/>
    </source>
</evidence>
<evidence type="ECO:0000256" key="5">
    <source>
        <dbReference type="ARBA" id="ARBA00023004"/>
    </source>
</evidence>
<dbReference type="PANTHER" id="PTHR30468:SF31">
    <property type="entry name" value="ALPHA-KETOGLUTARATE-DEPENDENT SULFONATE DIOXYGENASE-RELATED"/>
    <property type="match status" value="1"/>
</dbReference>
<comment type="similarity">
    <text evidence="1">Belongs to the TfdA dioxygenase family.</text>
</comment>
<evidence type="ECO:0000256" key="4">
    <source>
        <dbReference type="ARBA" id="ARBA00023002"/>
    </source>
</evidence>
<accession>A0A4T0NIB8</accession>
<keyword evidence="3" id="KW-0223">Dioxygenase</keyword>
<keyword evidence="4" id="KW-0560">Oxidoreductase</keyword>
<keyword evidence="2" id="KW-0479">Metal-binding</keyword>
<dbReference type="GO" id="GO:0046872">
    <property type="term" value="F:metal ion binding"/>
    <property type="evidence" value="ECO:0007669"/>
    <property type="project" value="UniProtKB-KW"/>
</dbReference>
<dbReference type="GO" id="GO:0005737">
    <property type="term" value="C:cytoplasm"/>
    <property type="evidence" value="ECO:0007669"/>
    <property type="project" value="TreeGrafter"/>
</dbReference>
<dbReference type="SUPFAM" id="SSF51197">
    <property type="entry name" value="Clavaminate synthase-like"/>
    <property type="match status" value="1"/>
</dbReference>